<feature type="region of interest" description="Disordered" evidence="1">
    <location>
        <begin position="1"/>
        <end position="50"/>
    </location>
</feature>
<keyword evidence="3" id="KW-1185">Reference proteome</keyword>
<dbReference type="EMBL" id="CP139779">
    <property type="protein sequence ID" value="WQB71205.1"/>
    <property type="molecule type" value="Genomic_DNA"/>
</dbReference>
<name>A0ABZ0VG90_9MICO</name>
<proteinExistence type="predicted"/>
<protein>
    <submittedName>
        <fullName evidence="2">Uncharacterized protein</fullName>
    </submittedName>
</protein>
<gene>
    <name evidence="2" type="ORF">T9R20_04350</name>
</gene>
<dbReference type="RefSeq" id="WP_322411323.1">
    <property type="nucleotide sequence ID" value="NZ_CP139779.1"/>
</dbReference>
<sequence length="50" mass="5070">MSDRDIDDPSTSSEPLADGEKNSAADAGSESPEEGAAAMATAEDAIIDEE</sequence>
<evidence type="ECO:0000313" key="2">
    <source>
        <dbReference type="EMBL" id="WQB71205.1"/>
    </source>
</evidence>
<feature type="compositionally biased region" description="Low complexity" evidence="1">
    <location>
        <begin position="24"/>
        <end position="44"/>
    </location>
</feature>
<organism evidence="2 3">
    <name type="scientific">Microbacterium invictum</name>
    <dbReference type="NCBI Taxonomy" id="515415"/>
    <lineage>
        <taxon>Bacteria</taxon>
        <taxon>Bacillati</taxon>
        <taxon>Actinomycetota</taxon>
        <taxon>Actinomycetes</taxon>
        <taxon>Micrococcales</taxon>
        <taxon>Microbacteriaceae</taxon>
        <taxon>Microbacterium</taxon>
    </lineage>
</organism>
<dbReference type="Proteomes" id="UP001324533">
    <property type="component" value="Chromosome"/>
</dbReference>
<reference evidence="2 3" key="1">
    <citation type="submission" date="2023-06" db="EMBL/GenBank/DDBJ databases">
        <title>Rock-solubilizing bacteria, Microbacterium invictum, promotes re-establishment of vegetation in rocky wasteland by accelerating rock bio-weathering and reshaping soil bacterial community.</title>
        <authorList>
            <person name="Liu C."/>
        </authorList>
    </citation>
    <scope>NUCLEOTIDE SEQUENCE [LARGE SCALE GENOMIC DNA]</scope>
    <source>
        <strain evidence="2 3">X-18</strain>
    </source>
</reference>
<accession>A0ABZ0VG90</accession>
<evidence type="ECO:0000313" key="3">
    <source>
        <dbReference type="Proteomes" id="UP001324533"/>
    </source>
</evidence>
<evidence type="ECO:0000256" key="1">
    <source>
        <dbReference type="SAM" id="MobiDB-lite"/>
    </source>
</evidence>